<dbReference type="SUPFAM" id="SSF48452">
    <property type="entry name" value="TPR-like"/>
    <property type="match status" value="2"/>
</dbReference>
<protein>
    <submittedName>
        <fullName evidence="4">Uncharacterized protein</fullName>
    </submittedName>
</protein>
<feature type="coiled-coil region" evidence="2">
    <location>
        <begin position="485"/>
        <end position="516"/>
    </location>
</feature>
<feature type="repeat" description="TPR" evidence="1">
    <location>
        <begin position="81"/>
        <end position="114"/>
    </location>
</feature>
<keyword evidence="5" id="KW-1185">Reference proteome</keyword>
<keyword evidence="3" id="KW-0812">Transmembrane</keyword>
<proteinExistence type="predicted"/>
<dbReference type="PANTHER" id="PTHR10098">
    <property type="entry name" value="RAPSYN-RELATED"/>
    <property type="match status" value="1"/>
</dbReference>
<organism evidence="4 5">
    <name type="scientific">Mangrovivirga cuniculi</name>
    <dbReference type="NCBI Taxonomy" id="2715131"/>
    <lineage>
        <taxon>Bacteria</taxon>
        <taxon>Pseudomonadati</taxon>
        <taxon>Bacteroidota</taxon>
        <taxon>Cytophagia</taxon>
        <taxon>Cytophagales</taxon>
        <taxon>Mangrovivirgaceae</taxon>
        <taxon>Mangrovivirga</taxon>
    </lineage>
</organism>
<keyword evidence="3" id="KW-0472">Membrane</keyword>
<dbReference type="Gene3D" id="1.10.287.130">
    <property type="match status" value="1"/>
</dbReference>
<reference evidence="4 5" key="1">
    <citation type="submission" date="2018-04" db="EMBL/GenBank/DDBJ databases">
        <title>Complete genome uncultured novel isolate.</title>
        <authorList>
            <person name="Merlino G."/>
        </authorList>
    </citation>
    <scope>NUCLEOTIDE SEQUENCE [LARGE SCALE GENOMIC DNA]</scope>
    <source>
        <strain evidence="5">R1DC9</strain>
    </source>
</reference>
<dbReference type="Pfam" id="PF13424">
    <property type="entry name" value="TPR_12"/>
    <property type="match status" value="1"/>
</dbReference>
<evidence type="ECO:0000313" key="5">
    <source>
        <dbReference type="Proteomes" id="UP000298616"/>
    </source>
</evidence>
<dbReference type="InterPro" id="IPR036097">
    <property type="entry name" value="HisK_dim/P_sf"/>
</dbReference>
<dbReference type="GO" id="GO:0000155">
    <property type="term" value="F:phosphorelay sensor kinase activity"/>
    <property type="evidence" value="ECO:0007669"/>
    <property type="project" value="InterPro"/>
</dbReference>
<dbReference type="InterPro" id="IPR011990">
    <property type="entry name" value="TPR-like_helical_dom_sf"/>
</dbReference>
<evidence type="ECO:0000256" key="3">
    <source>
        <dbReference type="SAM" id="Phobius"/>
    </source>
</evidence>
<gene>
    <name evidence="4" type="ORF">DCC35_03205</name>
</gene>
<dbReference type="OrthoDB" id="982262at2"/>
<dbReference type="EMBL" id="CP028923">
    <property type="protein sequence ID" value="QCK13837.1"/>
    <property type="molecule type" value="Genomic_DNA"/>
</dbReference>
<sequence>MAYACIFENNFNFNSLQPISFLPGRFSIKCKKENNEDIADQVDSINNVAFSTVISNPELGREMALSANAIAKASNYKKGLARSYSIIGSSYWSVGIYDVALKNYYNAIDIYESINDLRGIATNYNNIGEIFRKQDNPDNAAKFLDKAYNSYSKIDNANPPLILLNNLGETLIELGKYDSAKHYFKKLISIDKTDNESLRKLAYGYHNLARANFHQEDLEEGLKNVNKAIELRSKIDDTRGLSSSYLLQGDIYLSLFKPQAIDSYYESLEPAIKINALDLQRDVYNKLSQFYESYDQFDSALLYQKKLAEVNNKLFNLQKANQINELTTKYESEKREQENEMLKKQNQLAQETNKTQTTLIWIIGGIGLILLLALIKLFLNHNKIKKYNKQLNQKNQEIQIQNEEIEVQAEELRSLNEMQTMVNSDLEQKINERIQEIREKNHTLAKYAFYNAHKLRAPVASILGLIDLILRTNLSEKESELVFNLKKSANNLDDAIHEIKDILQDEERKKEIQENEI</sequence>
<dbReference type="Proteomes" id="UP000298616">
    <property type="component" value="Chromosome"/>
</dbReference>
<feature type="coiled-coil region" evidence="2">
    <location>
        <begin position="384"/>
        <end position="443"/>
    </location>
</feature>
<dbReference type="Gene3D" id="1.25.40.10">
    <property type="entry name" value="Tetratricopeptide repeat domain"/>
    <property type="match status" value="2"/>
</dbReference>
<keyword evidence="1" id="KW-0802">TPR repeat</keyword>
<keyword evidence="2" id="KW-0175">Coiled coil</keyword>
<evidence type="ECO:0000256" key="2">
    <source>
        <dbReference type="SAM" id="Coils"/>
    </source>
</evidence>
<dbReference type="SUPFAM" id="SSF47384">
    <property type="entry name" value="Homodimeric domain of signal transducing histidine kinase"/>
    <property type="match status" value="1"/>
</dbReference>
<feature type="repeat" description="TPR" evidence="1">
    <location>
        <begin position="161"/>
        <end position="194"/>
    </location>
</feature>
<evidence type="ECO:0000313" key="4">
    <source>
        <dbReference type="EMBL" id="QCK13837.1"/>
    </source>
</evidence>
<accession>A0A4D7JGL0</accession>
<feature type="transmembrane region" description="Helical" evidence="3">
    <location>
        <begin position="359"/>
        <end position="379"/>
    </location>
</feature>
<dbReference type="PROSITE" id="PS50005">
    <property type="entry name" value="TPR"/>
    <property type="match status" value="2"/>
</dbReference>
<evidence type="ECO:0000256" key="1">
    <source>
        <dbReference type="PROSITE-ProRule" id="PRU00339"/>
    </source>
</evidence>
<dbReference type="InterPro" id="IPR019734">
    <property type="entry name" value="TPR_rpt"/>
</dbReference>
<feature type="coiled-coil region" evidence="2">
    <location>
        <begin position="316"/>
        <end position="355"/>
    </location>
</feature>
<dbReference type="KEGG" id="fpf:DCC35_03205"/>
<dbReference type="RefSeq" id="WP_137089431.1">
    <property type="nucleotide sequence ID" value="NZ_CP028923.1"/>
</dbReference>
<dbReference type="SMART" id="SM00028">
    <property type="entry name" value="TPR"/>
    <property type="match status" value="4"/>
</dbReference>
<keyword evidence="3" id="KW-1133">Transmembrane helix</keyword>
<name>A0A4D7JGL0_9BACT</name>
<dbReference type="AlphaFoldDB" id="A0A4D7JGL0"/>